<dbReference type="Proteomes" id="UP000031408">
    <property type="component" value="Unassembled WGS sequence"/>
</dbReference>
<dbReference type="AlphaFoldDB" id="A0A0C1LHB2"/>
<name>A0A0C1LHB2_9BACT</name>
<accession>A0A0C1LHB2</accession>
<reference evidence="1 2" key="1">
    <citation type="submission" date="2014-11" db="EMBL/GenBank/DDBJ databases">
        <title>Genome sequence of Flavihumibacter solisilvae 3-3.</title>
        <authorList>
            <person name="Zhou G."/>
            <person name="Li M."/>
            <person name="Wang G."/>
        </authorList>
    </citation>
    <scope>NUCLEOTIDE SEQUENCE [LARGE SCALE GENOMIC DNA]</scope>
    <source>
        <strain evidence="1 2">3-3</strain>
    </source>
</reference>
<dbReference type="STRING" id="1349421.OI18_09410"/>
<protein>
    <submittedName>
        <fullName evidence="1">Uncharacterized protein</fullName>
    </submittedName>
</protein>
<evidence type="ECO:0000313" key="2">
    <source>
        <dbReference type="Proteomes" id="UP000031408"/>
    </source>
</evidence>
<dbReference type="RefSeq" id="WP_039139339.1">
    <property type="nucleotide sequence ID" value="NZ_JSVC01000010.1"/>
</dbReference>
<dbReference type="OrthoDB" id="666946at2"/>
<evidence type="ECO:0000313" key="1">
    <source>
        <dbReference type="EMBL" id="KIC94698.1"/>
    </source>
</evidence>
<gene>
    <name evidence="1" type="ORF">OI18_09410</name>
</gene>
<comment type="caution">
    <text evidence="1">The sequence shown here is derived from an EMBL/GenBank/DDBJ whole genome shotgun (WGS) entry which is preliminary data.</text>
</comment>
<proteinExistence type="predicted"/>
<dbReference type="EMBL" id="JSVC01000010">
    <property type="protein sequence ID" value="KIC94698.1"/>
    <property type="molecule type" value="Genomic_DNA"/>
</dbReference>
<organism evidence="1 2">
    <name type="scientific">Flavihumibacter solisilvae</name>
    <dbReference type="NCBI Taxonomy" id="1349421"/>
    <lineage>
        <taxon>Bacteria</taxon>
        <taxon>Pseudomonadati</taxon>
        <taxon>Bacteroidota</taxon>
        <taxon>Chitinophagia</taxon>
        <taxon>Chitinophagales</taxon>
        <taxon>Chitinophagaceae</taxon>
        <taxon>Flavihumibacter</taxon>
    </lineage>
</organism>
<keyword evidence="2" id="KW-1185">Reference proteome</keyword>
<sequence>MTIQQSSPDSNANRYYNQGVRAAAMEYRLVIQPSGEVCRNWSEESEYARNYYGTKEFRFSRPEIVVARFEAKEEMEELLLKWFRNVICQTASFPVLLNNYGSMPGFPLFVRVQDSTPFRPLMYGLKMLSGVLEDNGCTGIRFFQSMRLPIADHINKSTELEILLDYSGRSFRAEMEVNEVLLIKNDSGVNSDKTVSRLKLLPAENTKLFAV</sequence>